<dbReference type="GO" id="GO:0005730">
    <property type="term" value="C:nucleolus"/>
    <property type="evidence" value="ECO:0007669"/>
    <property type="project" value="TreeGrafter"/>
</dbReference>
<keyword evidence="1" id="KW-1185">Reference proteome</keyword>
<protein>
    <submittedName>
        <fullName evidence="2">Intraflagellar transport protein 43 homolog</fullName>
    </submittedName>
</protein>
<evidence type="ECO:0000313" key="2">
    <source>
        <dbReference type="WBParaSite" id="ALUE_0000212901-mRNA-1"/>
    </source>
</evidence>
<name>A0A0M3HKT4_ASCLU</name>
<organism evidence="1 2">
    <name type="scientific">Ascaris lumbricoides</name>
    <name type="common">Giant roundworm</name>
    <dbReference type="NCBI Taxonomy" id="6252"/>
    <lineage>
        <taxon>Eukaryota</taxon>
        <taxon>Metazoa</taxon>
        <taxon>Ecdysozoa</taxon>
        <taxon>Nematoda</taxon>
        <taxon>Chromadorea</taxon>
        <taxon>Rhabditida</taxon>
        <taxon>Spirurina</taxon>
        <taxon>Ascaridomorpha</taxon>
        <taxon>Ascaridoidea</taxon>
        <taxon>Ascarididae</taxon>
        <taxon>Ascaris</taxon>
    </lineage>
</organism>
<proteinExistence type="predicted"/>
<dbReference type="Proteomes" id="UP000036681">
    <property type="component" value="Unplaced"/>
</dbReference>
<sequence>MADKHRLIRRTQTKRSDAERIGGNAEATYDVELFDDDDFYQQLLKDLIERKSAEVVDPIEMSKFVPICKHLIIIAN</sequence>
<dbReference type="WBParaSite" id="ALUE_0000212901-mRNA-1">
    <property type="protein sequence ID" value="ALUE_0000212901-mRNA-1"/>
    <property type="gene ID" value="ALUE_0000212901"/>
</dbReference>
<dbReference type="AlphaFoldDB" id="A0A0M3HKT4"/>
<reference evidence="2" key="1">
    <citation type="submission" date="2017-02" db="UniProtKB">
        <authorList>
            <consortium name="WormBaseParasite"/>
        </authorList>
    </citation>
    <scope>IDENTIFICATION</scope>
</reference>
<evidence type="ECO:0000313" key="1">
    <source>
        <dbReference type="Proteomes" id="UP000036681"/>
    </source>
</evidence>
<dbReference type="PANTHER" id="PTHR15565">
    <property type="entry name" value="AATF PROTEIN APOPTOSIS ANTAGONIZING TRANSCRIPTION FACTOR"/>
    <property type="match status" value="1"/>
</dbReference>
<dbReference type="InterPro" id="IPR039223">
    <property type="entry name" value="AATF/Bfr2"/>
</dbReference>
<accession>A0A0M3HKT4</accession>
<dbReference type="GO" id="GO:0006357">
    <property type="term" value="P:regulation of transcription by RNA polymerase II"/>
    <property type="evidence" value="ECO:0007669"/>
    <property type="project" value="TreeGrafter"/>
</dbReference>
<dbReference type="PANTHER" id="PTHR15565:SF0">
    <property type="entry name" value="PROTEIN AATF"/>
    <property type="match status" value="1"/>
</dbReference>